<keyword evidence="8 19" id="KW-0132">Cell division</keyword>
<evidence type="ECO:0000256" key="8">
    <source>
        <dbReference type="ARBA" id="ARBA00022618"/>
    </source>
</evidence>
<comment type="subcellular location">
    <subcellularLocation>
        <location evidence="3 19">Cytoplasm</location>
    </subcellularLocation>
</comment>
<dbReference type="InterPro" id="IPR016166">
    <property type="entry name" value="FAD-bd_PCMH"/>
</dbReference>
<keyword evidence="15 19" id="KW-0131">Cell cycle</keyword>
<dbReference type="InterPro" id="IPR016167">
    <property type="entry name" value="FAD-bd_PCMH_sub1"/>
</dbReference>
<comment type="function">
    <text evidence="2 19">Cell wall formation.</text>
</comment>
<dbReference type="Gene3D" id="3.30.465.10">
    <property type="match status" value="1"/>
</dbReference>
<evidence type="ECO:0000256" key="16">
    <source>
        <dbReference type="ARBA" id="ARBA00023316"/>
    </source>
</evidence>
<keyword evidence="9 19" id="KW-0285">Flavoprotein</keyword>
<reference evidence="22" key="1">
    <citation type="submission" date="2022-06" db="EMBL/GenBank/DDBJ databases">
        <title>Sneathiella actinostolidae sp. nov., isolated from a sea anemonein the Western Pacific Ocean.</title>
        <authorList>
            <person name="Wei M.J."/>
        </authorList>
    </citation>
    <scope>NUCLEOTIDE SEQUENCE</scope>
    <source>
        <strain evidence="22">PHK-P5</strain>
    </source>
</reference>
<proteinExistence type="inferred from homology"/>
<dbReference type="EC" id="1.3.1.98" evidence="5 19"/>
<dbReference type="InterPro" id="IPR006094">
    <property type="entry name" value="Oxid_FAD_bind_N"/>
</dbReference>
<dbReference type="InterPro" id="IPR003170">
    <property type="entry name" value="MurB"/>
</dbReference>
<dbReference type="Proteomes" id="UP001056291">
    <property type="component" value="Chromosome"/>
</dbReference>
<dbReference type="InterPro" id="IPR036318">
    <property type="entry name" value="FAD-bd_PCMH-like_sf"/>
</dbReference>
<dbReference type="InterPro" id="IPR011601">
    <property type="entry name" value="MurB_C"/>
</dbReference>
<comment type="catalytic activity">
    <reaction evidence="18 19">
        <text>UDP-N-acetyl-alpha-D-muramate + NADP(+) = UDP-N-acetyl-3-O-(1-carboxyvinyl)-alpha-D-glucosamine + NADPH + H(+)</text>
        <dbReference type="Rhea" id="RHEA:12248"/>
        <dbReference type="ChEBI" id="CHEBI:15378"/>
        <dbReference type="ChEBI" id="CHEBI:57783"/>
        <dbReference type="ChEBI" id="CHEBI:58349"/>
        <dbReference type="ChEBI" id="CHEBI:68483"/>
        <dbReference type="ChEBI" id="CHEBI:70757"/>
        <dbReference type="EC" id="1.3.1.98"/>
    </reaction>
</comment>
<gene>
    <name evidence="19 22" type="primary">murB</name>
    <name evidence="22" type="ORF">NBZ79_14605</name>
</gene>
<dbReference type="InterPro" id="IPR016169">
    <property type="entry name" value="FAD-bd_PCMH_sub2"/>
</dbReference>
<feature type="domain" description="FAD-binding PCMH-type" evidence="21">
    <location>
        <begin position="35"/>
        <end position="199"/>
    </location>
</feature>
<keyword evidence="10 19" id="KW-0274">FAD</keyword>
<dbReference type="RefSeq" id="WP_251933281.1">
    <property type="nucleotide sequence ID" value="NZ_CP098747.1"/>
</dbReference>
<protein>
    <recommendedName>
        <fullName evidence="6 19">UDP-N-acetylenolpyruvoylglucosamine reductase</fullName>
        <ecNumber evidence="5 19">1.3.1.98</ecNumber>
    </recommendedName>
    <alternativeName>
        <fullName evidence="17 19">UDP-N-acetylmuramate dehydrogenase</fullName>
    </alternativeName>
</protein>
<dbReference type="GO" id="GO:0008762">
    <property type="term" value="F:UDP-N-acetylmuramate dehydrogenase activity"/>
    <property type="evidence" value="ECO:0007669"/>
    <property type="project" value="UniProtKB-EC"/>
</dbReference>
<dbReference type="InterPro" id="IPR036635">
    <property type="entry name" value="MurB_C_sf"/>
</dbReference>
<dbReference type="NCBIfam" id="TIGR00179">
    <property type="entry name" value="murB"/>
    <property type="match status" value="1"/>
</dbReference>
<evidence type="ECO:0000256" key="13">
    <source>
        <dbReference type="ARBA" id="ARBA00022984"/>
    </source>
</evidence>
<keyword evidence="11 19" id="KW-0521">NADP</keyword>
<dbReference type="PANTHER" id="PTHR21071">
    <property type="entry name" value="UDP-N-ACETYLENOLPYRUVOYLGLUCOSAMINE REDUCTASE"/>
    <property type="match status" value="1"/>
</dbReference>
<dbReference type="SUPFAM" id="SSF56194">
    <property type="entry name" value="Uridine diphospho-N-Acetylenolpyruvylglucosamine reductase, MurB, C-terminal domain"/>
    <property type="match status" value="1"/>
</dbReference>
<evidence type="ECO:0000256" key="17">
    <source>
        <dbReference type="ARBA" id="ARBA00031026"/>
    </source>
</evidence>
<comment type="similarity">
    <text evidence="19">Belongs to the MurB family.</text>
</comment>
<dbReference type="Pfam" id="PF01565">
    <property type="entry name" value="FAD_binding_4"/>
    <property type="match status" value="1"/>
</dbReference>
<evidence type="ECO:0000256" key="14">
    <source>
        <dbReference type="ARBA" id="ARBA00023002"/>
    </source>
</evidence>
<keyword evidence="13 19" id="KW-0573">Peptidoglycan synthesis</keyword>
<dbReference type="NCBIfam" id="NF010480">
    <property type="entry name" value="PRK13905.1"/>
    <property type="match status" value="1"/>
</dbReference>
<feature type="region of interest" description="Disordered" evidence="20">
    <location>
        <begin position="211"/>
        <end position="233"/>
    </location>
</feature>
<keyword evidence="12 19" id="KW-0133">Cell shape</keyword>
<organism evidence="22 23">
    <name type="scientific">Sneathiella marina</name>
    <dbReference type="NCBI Taxonomy" id="2950108"/>
    <lineage>
        <taxon>Bacteria</taxon>
        <taxon>Pseudomonadati</taxon>
        <taxon>Pseudomonadota</taxon>
        <taxon>Alphaproteobacteria</taxon>
        <taxon>Sneathiellales</taxon>
        <taxon>Sneathiellaceae</taxon>
        <taxon>Sneathiella</taxon>
    </lineage>
</organism>
<dbReference type="Gene3D" id="3.90.78.10">
    <property type="entry name" value="UDP-N-acetylenolpyruvoylglucosamine reductase, C-terminal domain"/>
    <property type="match status" value="1"/>
</dbReference>
<evidence type="ECO:0000256" key="1">
    <source>
        <dbReference type="ARBA" id="ARBA00001974"/>
    </source>
</evidence>
<evidence type="ECO:0000256" key="2">
    <source>
        <dbReference type="ARBA" id="ARBA00003921"/>
    </source>
</evidence>
<evidence type="ECO:0000256" key="9">
    <source>
        <dbReference type="ARBA" id="ARBA00022630"/>
    </source>
</evidence>
<evidence type="ECO:0000256" key="7">
    <source>
        <dbReference type="ARBA" id="ARBA00022490"/>
    </source>
</evidence>
<comment type="pathway">
    <text evidence="4 19">Cell wall biogenesis; peptidoglycan biosynthesis.</text>
</comment>
<evidence type="ECO:0000256" key="6">
    <source>
        <dbReference type="ARBA" id="ARBA00015188"/>
    </source>
</evidence>
<name>A0ABY4W3U9_9PROT</name>
<keyword evidence="14 19" id="KW-0560">Oxidoreductase</keyword>
<evidence type="ECO:0000259" key="21">
    <source>
        <dbReference type="PROSITE" id="PS51387"/>
    </source>
</evidence>
<keyword evidence="23" id="KW-1185">Reference proteome</keyword>
<evidence type="ECO:0000256" key="10">
    <source>
        <dbReference type="ARBA" id="ARBA00022827"/>
    </source>
</evidence>
<evidence type="ECO:0000256" key="19">
    <source>
        <dbReference type="HAMAP-Rule" id="MF_00037"/>
    </source>
</evidence>
<evidence type="ECO:0000256" key="20">
    <source>
        <dbReference type="SAM" id="MobiDB-lite"/>
    </source>
</evidence>
<keyword evidence="16 19" id="KW-0961">Cell wall biogenesis/degradation</keyword>
<evidence type="ECO:0000256" key="3">
    <source>
        <dbReference type="ARBA" id="ARBA00004496"/>
    </source>
</evidence>
<evidence type="ECO:0000313" key="22">
    <source>
        <dbReference type="EMBL" id="USG60400.1"/>
    </source>
</evidence>
<dbReference type="SUPFAM" id="SSF56176">
    <property type="entry name" value="FAD-binding/transporter-associated domain-like"/>
    <property type="match status" value="1"/>
</dbReference>
<evidence type="ECO:0000313" key="23">
    <source>
        <dbReference type="Proteomes" id="UP001056291"/>
    </source>
</evidence>
<keyword evidence="7 19" id="KW-0963">Cytoplasm</keyword>
<comment type="cofactor">
    <cofactor evidence="1 19">
        <name>FAD</name>
        <dbReference type="ChEBI" id="CHEBI:57692"/>
    </cofactor>
</comment>
<dbReference type="HAMAP" id="MF_00037">
    <property type="entry name" value="MurB"/>
    <property type="match status" value="1"/>
</dbReference>
<evidence type="ECO:0000256" key="4">
    <source>
        <dbReference type="ARBA" id="ARBA00004752"/>
    </source>
</evidence>
<evidence type="ECO:0000256" key="5">
    <source>
        <dbReference type="ARBA" id="ARBA00012518"/>
    </source>
</evidence>
<dbReference type="Gene3D" id="3.30.43.10">
    <property type="entry name" value="Uridine Diphospho-n-acetylenolpyruvylglucosamine Reductase, domain 2"/>
    <property type="match status" value="1"/>
</dbReference>
<dbReference type="PROSITE" id="PS51387">
    <property type="entry name" value="FAD_PCMH"/>
    <property type="match status" value="1"/>
</dbReference>
<sequence length="314" mass="34407">MNDMTLIQNEYREKLPEVRGRIRENVRLDKVTWFQVGGPADFVFKPEDEADLSEFLTNLPFDVPILALGVGSNLLIRDGGVRGVVLRLGRHFTKMKTEGTRLVVGAGALDGNVARFAADAALEGAEFLSGIPGSIGGALRMNAGAYGTDMSEILVSAVAYDRQGMRHVLMPEDMGFAYRHCEIPKDWIFTQATLQLSAGSTEEILARMSDISRNREESQPVRSRTGGSTFANPPGKKAWELIESVGGRGLQIGDAKISDKHCNFIINTGTATAADLEAVGEEVRRRVFETHDVLLRWEIVRLGESELDLEGTVT</sequence>
<feature type="active site" description="Proton donor" evidence="19">
    <location>
        <position position="228"/>
    </location>
</feature>
<evidence type="ECO:0000256" key="12">
    <source>
        <dbReference type="ARBA" id="ARBA00022960"/>
    </source>
</evidence>
<accession>A0ABY4W3U9</accession>
<evidence type="ECO:0000256" key="18">
    <source>
        <dbReference type="ARBA" id="ARBA00048914"/>
    </source>
</evidence>
<dbReference type="Pfam" id="PF02873">
    <property type="entry name" value="MurB_C"/>
    <property type="match status" value="1"/>
</dbReference>
<dbReference type="PANTHER" id="PTHR21071:SF4">
    <property type="entry name" value="UDP-N-ACETYLENOLPYRUVOYLGLUCOSAMINE REDUCTASE"/>
    <property type="match status" value="1"/>
</dbReference>
<evidence type="ECO:0000256" key="11">
    <source>
        <dbReference type="ARBA" id="ARBA00022857"/>
    </source>
</evidence>
<feature type="active site" evidence="19">
    <location>
        <position position="298"/>
    </location>
</feature>
<feature type="compositionally biased region" description="Polar residues" evidence="20">
    <location>
        <begin position="220"/>
        <end position="231"/>
    </location>
</feature>
<dbReference type="EMBL" id="CP098747">
    <property type="protein sequence ID" value="USG60400.1"/>
    <property type="molecule type" value="Genomic_DNA"/>
</dbReference>
<evidence type="ECO:0000256" key="15">
    <source>
        <dbReference type="ARBA" id="ARBA00023306"/>
    </source>
</evidence>
<feature type="active site" evidence="19">
    <location>
        <position position="179"/>
    </location>
</feature>